<protein>
    <submittedName>
        <fullName evidence="2">HNHc domain-containing protein</fullName>
    </submittedName>
</protein>
<comment type="caution">
    <text evidence="2">The sequence shown here is derived from an EMBL/GenBank/DDBJ whole genome shotgun (WGS) entry which is preliminary data.</text>
</comment>
<evidence type="ECO:0000313" key="3">
    <source>
        <dbReference type="Proteomes" id="UP001295420"/>
    </source>
</evidence>
<feature type="domain" description="HNH nuclease" evidence="1">
    <location>
        <begin position="126"/>
        <end position="170"/>
    </location>
</feature>
<accession>A0AAU9Q0S9</accession>
<dbReference type="InterPro" id="IPR044925">
    <property type="entry name" value="His-Me_finger_sf"/>
</dbReference>
<dbReference type="EMBL" id="CAKMTQ010000001">
    <property type="protein sequence ID" value="CAH1521331.1"/>
    <property type="molecule type" value="Genomic_DNA"/>
</dbReference>
<evidence type="ECO:0000313" key="2">
    <source>
        <dbReference type="EMBL" id="CAH1521331.1"/>
    </source>
</evidence>
<reference evidence="2" key="1">
    <citation type="submission" date="2022-01" db="EMBL/GenBank/DDBJ databases">
        <authorList>
            <person name="Lagorce A."/>
        </authorList>
    </citation>
    <scope>NUCLEOTIDE SEQUENCE</scope>
    <source>
        <strain evidence="2">Th15_F1_D04</strain>
    </source>
</reference>
<gene>
    <name evidence="2" type="ORF">THF1D04_10778</name>
</gene>
<proteinExistence type="predicted"/>
<dbReference type="Proteomes" id="UP001295420">
    <property type="component" value="Unassembled WGS sequence"/>
</dbReference>
<dbReference type="Pfam" id="PF13392">
    <property type="entry name" value="HNH_3"/>
    <property type="match status" value="1"/>
</dbReference>
<evidence type="ECO:0000259" key="1">
    <source>
        <dbReference type="Pfam" id="PF13392"/>
    </source>
</evidence>
<name>A0AAU9Q0S9_9VIBR</name>
<dbReference type="AlphaFoldDB" id="A0AAU9Q0S9"/>
<dbReference type="RefSeq" id="WP_409930010.1">
    <property type="nucleotide sequence ID" value="NZ_CAKMTQ010000001.1"/>
</dbReference>
<sequence length="209" mass="24134">MRNKQHDYSEVQLAFLKENCTLPRKELTEKFNAKFGTELSLDAINGTCKRNNWLTGRTGNFQKGDKPWNAGTKGLSKPNSGCFKKGQKPNNVKPIGHERFCEKDRLYYIKVNERNPYTGAMGFYRPKHAVIWEQANGRKIPEGHIVRFKDGDYSNFDPDNLDCVSKALNLRLNQRRLNKAPDELKETIRAVSELEVAVFEKQKQIKEDK</sequence>
<organism evidence="2 3">
    <name type="scientific">Vibrio owensii</name>
    <dbReference type="NCBI Taxonomy" id="696485"/>
    <lineage>
        <taxon>Bacteria</taxon>
        <taxon>Pseudomonadati</taxon>
        <taxon>Pseudomonadota</taxon>
        <taxon>Gammaproteobacteria</taxon>
        <taxon>Vibrionales</taxon>
        <taxon>Vibrionaceae</taxon>
        <taxon>Vibrio</taxon>
    </lineage>
</organism>
<dbReference type="SUPFAM" id="SSF54060">
    <property type="entry name" value="His-Me finger endonucleases"/>
    <property type="match status" value="1"/>
</dbReference>
<dbReference type="InterPro" id="IPR003615">
    <property type="entry name" value="HNH_nuc"/>
</dbReference>